<proteinExistence type="predicted"/>
<dbReference type="Proteomes" id="UP000663882">
    <property type="component" value="Unassembled WGS sequence"/>
</dbReference>
<dbReference type="Proteomes" id="UP000663836">
    <property type="component" value="Unassembled WGS sequence"/>
</dbReference>
<dbReference type="AlphaFoldDB" id="A0A813YAL5"/>
<dbReference type="EMBL" id="CAJOBD010008222">
    <property type="protein sequence ID" value="CAF4107317.1"/>
    <property type="molecule type" value="Genomic_DNA"/>
</dbReference>
<evidence type="ECO:0000313" key="2">
    <source>
        <dbReference type="EMBL" id="CAF4107317.1"/>
    </source>
</evidence>
<organism evidence="1 3">
    <name type="scientific">Rotaria sordida</name>
    <dbReference type="NCBI Taxonomy" id="392033"/>
    <lineage>
        <taxon>Eukaryota</taxon>
        <taxon>Metazoa</taxon>
        <taxon>Spiralia</taxon>
        <taxon>Gnathifera</taxon>
        <taxon>Rotifera</taxon>
        <taxon>Eurotatoria</taxon>
        <taxon>Bdelloidea</taxon>
        <taxon>Philodinida</taxon>
        <taxon>Philodinidae</taxon>
        <taxon>Rotaria</taxon>
    </lineage>
</organism>
<evidence type="ECO:0000313" key="1">
    <source>
        <dbReference type="EMBL" id="CAF0881462.1"/>
    </source>
</evidence>
<accession>A0A813YAL5</accession>
<name>A0A813YAL5_9BILA</name>
<reference evidence="1" key="1">
    <citation type="submission" date="2021-02" db="EMBL/GenBank/DDBJ databases">
        <authorList>
            <person name="Nowell W R."/>
        </authorList>
    </citation>
    <scope>NUCLEOTIDE SEQUENCE</scope>
</reference>
<gene>
    <name evidence="2" type="ORF">JBS370_LOCUS32023</name>
    <name evidence="1" type="ORF">RFH988_LOCUS7988</name>
</gene>
<evidence type="ECO:0000313" key="3">
    <source>
        <dbReference type="Proteomes" id="UP000663882"/>
    </source>
</evidence>
<comment type="caution">
    <text evidence="1">The sequence shown here is derived from an EMBL/GenBank/DDBJ whole genome shotgun (WGS) entry which is preliminary data.</text>
</comment>
<dbReference type="OrthoDB" id="10027281at2759"/>
<dbReference type="EMBL" id="CAJNOO010000262">
    <property type="protein sequence ID" value="CAF0881462.1"/>
    <property type="molecule type" value="Genomic_DNA"/>
</dbReference>
<sequence length="189" mass="22285">MKKFSSIQRYQTEKAIIDALLKISEIIKKTTNINQFSKKTTGDGDKKQQRYKYDYAEIHDGPIPPPMRTFESYISGFNQRYAIPSLQRSSNFNRAPILLWNSRSHDKQYYSVSKKRISNDYCDRELAHKQRRYNKLSPSISSLSDNYYRKKSLRHHHSKQKLSRANKRQRINCACHASYDDNVYSASDC</sequence>
<protein>
    <submittedName>
        <fullName evidence="1">Uncharacterized protein</fullName>
    </submittedName>
</protein>